<evidence type="ECO:0000313" key="8">
    <source>
        <dbReference type="EMBL" id="KAG2188030.1"/>
    </source>
</evidence>
<evidence type="ECO:0000256" key="6">
    <source>
        <dbReference type="ARBA" id="ARBA00023136"/>
    </source>
</evidence>
<feature type="transmembrane region" description="Helical" evidence="7">
    <location>
        <begin position="213"/>
        <end position="237"/>
    </location>
</feature>
<evidence type="ECO:0000256" key="1">
    <source>
        <dbReference type="ARBA" id="ARBA00004141"/>
    </source>
</evidence>
<comment type="subcellular location">
    <subcellularLocation>
        <location evidence="1">Membrane</location>
        <topology evidence="1">Multi-pass membrane protein</topology>
    </subcellularLocation>
</comment>
<gene>
    <name evidence="8" type="ORF">INT44_000781</name>
</gene>
<evidence type="ECO:0000256" key="7">
    <source>
        <dbReference type="SAM" id="Phobius"/>
    </source>
</evidence>
<dbReference type="InterPro" id="IPR037185">
    <property type="entry name" value="EmrE-like"/>
</dbReference>
<keyword evidence="9" id="KW-1185">Reference proteome</keyword>
<evidence type="ECO:0000256" key="3">
    <source>
        <dbReference type="ARBA" id="ARBA00022448"/>
    </source>
</evidence>
<comment type="similarity">
    <text evidence="2">Belongs to the SLC35F solute transporter family.</text>
</comment>
<accession>A0A8H7ULX1</accession>
<dbReference type="InterPro" id="IPR052221">
    <property type="entry name" value="SLC35F_Transporter"/>
</dbReference>
<organism evidence="8 9">
    <name type="scientific">Umbelopsis vinacea</name>
    <dbReference type="NCBI Taxonomy" id="44442"/>
    <lineage>
        <taxon>Eukaryota</taxon>
        <taxon>Fungi</taxon>
        <taxon>Fungi incertae sedis</taxon>
        <taxon>Mucoromycota</taxon>
        <taxon>Mucoromycotina</taxon>
        <taxon>Umbelopsidomycetes</taxon>
        <taxon>Umbelopsidales</taxon>
        <taxon>Umbelopsidaceae</taxon>
        <taxon>Umbelopsis</taxon>
    </lineage>
</organism>
<feature type="transmembrane region" description="Helical" evidence="7">
    <location>
        <begin position="117"/>
        <end position="138"/>
    </location>
</feature>
<dbReference type="AlphaFoldDB" id="A0A8H7ULX1"/>
<dbReference type="EMBL" id="JAEPRA010000002">
    <property type="protein sequence ID" value="KAG2188030.1"/>
    <property type="molecule type" value="Genomic_DNA"/>
</dbReference>
<keyword evidence="3" id="KW-0813">Transport</keyword>
<keyword evidence="6 7" id="KW-0472">Membrane</keyword>
<feature type="transmembrane region" description="Helical" evidence="7">
    <location>
        <begin position="243"/>
        <end position="264"/>
    </location>
</feature>
<dbReference type="Proteomes" id="UP000612746">
    <property type="component" value="Unassembled WGS sequence"/>
</dbReference>
<dbReference type="SUPFAM" id="SSF103481">
    <property type="entry name" value="Multidrug resistance efflux transporter EmrE"/>
    <property type="match status" value="1"/>
</dbReference>
<dbReference type="PANTHER" id="PTHR14233">
    <property type="entry name" value="DUF914-RELATED"/>
    <property type="match status" value="1"/>
</dbReference>
<dbReference type="PANTHER" id="PTHR14233:SF4">
    <property type="entry name" value="SOLUTE CARRIER FAMILY 35 MEMBER F2"/>
    <property type="match status" value="1"/>
</dbReference>
<dbReference type="OrthoDB" id="429955at2759"/>
<comment type="caution">
    <text evidence="8">The sequence shown here is derived from an EMBL/GenBank/DDBJ whole genome shotgun (WGS) entry which is preliminary data.</text>
</comment>
<proteinExistence type="inferred from homology"/>
<protein>
    <submittedName>
        <fullName evidence="8">Uncharacterized protein</fullName>
    </submittedName>
</protein>
<evidence type="ECO:0000256" key="5">
    <source>
        <dbReference type="ARBA" id="ARBA00022989"/>
    </source>
</evidence>
<dbReference type="InterPro" id="IPR009262">
    <property type="entry name" value="SLC35_F1/F2/F6"/>
</dbReference>
<evidence type="ECO:0000256" key="2">
    <source>
        <dbReference type="ARBA" id="ARBA00007863"/>
    </source>
</evidence>
<feature type="transmembrane region" description="Helical" evidence="7">
    <location>
        <begin position="78"/>
        <end position="111"/>
    </location>
</feature>
<name>A0A8H7ULX1_9FUNG</name>
<dbReference type="GO" id="GO:0016020">
    <property type="term" value="C:membrane"/>
    <property type="evidence" value="ECO:0007669"/>
    <property type="project" value="UniProtKB-SubCell"/>
</dbReference>
<dbReference type="GO" id="GO:0022857">
    <property type="term" value="F:transmembrane transporter activity"/>
    <property type="evidence" value="ECO:0007669"/>
    <property type="project" value="InterPro"/>
</dbReference>
<evidence type="ECO:0000256" key="4">
    <source>
        <dbReference type="ARBA" id="ARBA00022692"/>
    </source>
</evidence>
<keyword evidence="5 7" id="KW-1133">Transmembrane helix</keyword>
<evidence type="ECO:0000313" key="9">
    <source>
        <dbReference type="Proteomes" id="UP000612746"/>
    </source>
</evidence>
<sequence length="310" mass="35002">MKRLALNVALGQILSLCLTLTNTSTSLLWLYYNVNVPPLQNLLNYVMLFTVYTTVHIHKHGRDAWKLMIRERAWKCNLFVLYAFRNTSILSAIVLLSWTVPCVVILSVLFTNTRYSAMQYAGVGICMTGLAVLIYGDYINNRLETDNHSWIGDLSCLLGATLYAIANLLEEHLVLEIPIEEVLGQLGMWGTLMCGLEVILWERKAVAMIPWSWNIVGLMLCYNFALFTMSSLVPILLQISSATFLNLSLLTSNFFSLVVGLALFNISIIPEYPISFTLAIIGITTFNLHSTNPVIHLNQHRLYHSITHEN</sequence>
<feature type="transmembrane region" description="Helical" evidence="7">
    <location>
        <begin position="39"/>
        <end position="57"/>
    </location>
</feature>
<dbReference type="Pfam" id="PF06027">
    <property type="entry name" value="SLC35F"/>
    <property type="match status" value="1"/>
</dbReference>
<reference evidence="8" key="1">
    <citation type="submission" date="2020-12" db="EMBL/GenBank/DDBJ databases">
        <title>Metabolic potential, ecology and presence of endohyphal bacteria is reflected in genomic diversity of Mucoromycotina.</title>
        <authorList>
            <person name="Muszewska A."/>
            <person name="Okrasinska A."/>
            <person name="Steczkiewicz K."/>
            <person name="Drgas O."/>
            <person name="Orlowska M."/>
            <person name="Perlinska-Lenart U."/>
            <person name="Aleksandrzak-Piekarczyk T."/>
            <person name="Szatraj K."/>
            <person name="Zielenkiewicz U."/>
            <person name="Pilsyk S."/>
            <person name="Malc E."/>
            <person name="Mieczkowski P."/>
            <person name="Kruszewska J.S."/>
            <person name="Biernat P."/>
            <person name="Pawlowska J."/>
        </authorList>
    </citation>
    <scope>NUCLEOTIDE SEQUENCE</scope>
    <source>
        <strain evidence="8">WA0000051536</strain>
    </source>
</reference>
<keyword evidence="4 7" id="KW-0812">Transmembrane</keyword>